<feature type="region of interest" description="Disordered" evidence="3">
    <location>
        <begin position="116"/>
        <end position="192"/>
    </location>
</feature>
<evidence type="ECO:0000313" key="5">
    <source>
        <dbReference type="EMBL" id="OQV22330.1"/>
    </source>
</evidence>
<evidence type="ECO:0000256" key="2">
    <source>
        <dbReference type="ARBA" id="ARBA00023242"/>
    </source>
</evidence>
<dbReference type="PANTHER" id="PTHR13495">
    <property type="entry name" value="NEFA-INTERACTING NUCLEAR PROTEIN NIP30"/>
    <property type="match status" value="1"/>
</dbReference>
<comment type="caution">
    <text evidence="5">The sequence shown here is derived from an EMBL/GenBank/DDBJ whole genome shotgun (WGS) entry which is preliminary data.</text>
</comment>
<dbReference type="PANTHER" id="PTHR13495:SF0">
    <property type="entry name" value="PSME3-INTERACTING PROTEIN"/>
    <property type="match status" value="1"/>
</dbReference>
<proteinExistence type="predicted"/>
<protein>
    <recommendedName>
        <fullName evidence="4">FAM192A/Fyv6 N-terminal domain-containing protein</fullName>
    </recommendedName>
</protein>
<gene>
    <name evidence="5" type="ORF">BV898_03828</name>
</gene>
<dbReference type="EMBL" id="MTYJ01000018">
    <property type="protein sequence ID" value="OQV22330.1"/>
    <property type="molecule type" value="Genomic_DNA"/>
</dbReference>
<feature type="compositionally biased region" description="Polar residues" evidence="3">
    <location>
        <begin position="119"/>
        <end position="136"/>
    </location>
</feature>
<feature type="region of interest" description="Disordered" evidence="3">
    <location>
        <begin position="1"/>
        <end position="20"/>
    </location>
</feature>
<dbReference type="InterPro" id="IPR039845">
    <property type="entry name" value="FAM192A"/>
</dbReference>
<feature type="domain" description="FAM192A/Fyv6 N-terminal" evidence="4">
    <location>
        <begin position="15"/>
        <end position="116"/>
    </location>
</feature>
<dbReference type="AlphaFoldDB" id="A0A1W0X4N6"/>
<dbReference type="OrthoDB" id="75807at2759"/>
<evidence type="ECO:0000256" key="1">
    <source>
        <dbReference type="ARBA" id="ARBA00004123"/>
    </source>
</evidence>
<reference evidence="6" key="1">
    <citation type="submission" date="2017-01" db="EMBL/GenBank/DDBJ databases">
        <title>Comparative genomics of anhydrobiosis in the tardigrade Hypsibius dujardini.</title>
        <authorList>
            <person name="Yoshida Y."/>
            <person name="Koutsovoulos G."/>
            <person name="Laetsch D."/>
            <person name="Stevens L."/>
            <person name="Kumar S."/>
            <person name="Horikawa D."/>
            <person name="Ishino K."/>
            <person name="Komine S."/>
            <person name="Tomita M."/>
            <person name="Blaxter M."/>
            <person name="Arakawa K."/>
        </authorList>
    </citation>
    <scope>NUCLEOTIDE SEQUENCE [LARGE SCALE GENOMIC DNA]</scope>
    <source>
        <strain evidence="6">Z151</strain>
    </source>
</reference>
<dbReference type="Proteomes" id="UP000192578">
    <property type="component" value="Unassembled WGS sequence"/>
</dbReference>
<keyword evidence="6" id="KW-1185">Reference proteome</keyword>
<keyword evidence="2" id="KW-0539">Nucleus</keyword>
<dbReference type="InterPro" id="IPR019331">
    <property type="entry name" value="FAM192A/Fyv6_N"/>
</dbReference>
<organism evidence="5 6">
    <name type="scientific">Hypsibius exemplaris</name>
    <name type="common">Freshwater tardigrade</name>
    <dbReference type="NCBI Taxonomy" id="2072580"/>
    <lineage>
        <taxon>Eukaryota</taxon>
        <taxon>Metazoa</taxon>
        <taxon>Ecdysozoa</taxon>
        <taxon>Tardigrada</taxon>
        <taxon>Eutardigrada</taxon>
        <taxon>Parachela</taxon>
        <taxon>Hypsibioidea</taxon>
        <taxon>Hypsibiidae</taxon>
        <taxon>Hypsibius</taxon>
    </lineage>
</organism>
<evidence type="ECO:0000259" key="4">
    <source>
        <dbReference type="Pfam" id="PF10187"/>
    </source>
</evidence>
<sequence length="212" mass="23817">MSFSKSTPKPEMKSFVTESELEEKRQVRQAEWEKVRKADQPLECPEIPLDNRTLFDRLREQKLKDEEEKEEAKKMKNFVRGLESDEVEFLDYVDDIYTKRERDKLEQERAVLKEFKITAMNTSGTSGPPVSPATINSKRKEAPGADSSSKKRTQKDLLASVIRVKRTDSQSKESSSTSDAKPTPAVVLSPKDAAPSKLGLLVAYGSSGSDSD</sequence>
<evidence type="ECO:0000313" key="6">
    <source>
        <dbReference type="Proteomes" id="UP000192578"/>
    </source>
</evidence>
<accession>A0A1W0X4N6</accession>
<evidence type="ECO:0000256" key="3">
    <source>
        <dbReference type="SAM" id="MobiDB-lite"/>
    </source>
</evidence>
<comment type="subcellular location">
    <subcellularLocation>
        <location evidence="1">Nucleus</location>
    </subcellularLocation>
</comment>
<name>A0A1W0X4N6_HYPEX</name>
<dbReference type="GO" id="GO:0005634">
    <property type="term" value="C:nucleus"/>
    <property type="evidence" value="ECO:0007669"/>
    <property type="project" value="UniProtKB-SubCell"/>
</dbReference>
<dbReference type="Pfam" id="PF10187">
    <property type="entry name" value="FAM192A_Fyv6_N"/>
    <property type="match status" value="1"/>
</dbReference>